<evidence type="ECO:0000313" key="5">
    <source>
        <dbReference type="EMBL" id="MBW7458429.1"/>
    </source>
</evidence>
<organism evidence="5 6">
    <name type="scientific">Paenibacillus sepulcri</name>
    <dbReference type="NCBI Taxonomy" id="359917"/>
    <lineage>
        <taxon>Bacteria</taxon>
        <taxon>Bacillati</taxon>
        <taxon>Bacillota</taxon>
        <taxon>Bacilli</taxon>
        <taxon>Bacillales</taxon>
        <taxon>Paenibacillaceae</taxon>
        <taxon>Paenibacillus</taxon>
    </lineage>
</organism>
<dbReference type="SMART" id="SM00342">
    <property type="entry name" value="HTH_ARAC"/>
    <property type="match status" value="1"/>
</dbReference>
<dbReference type="Proteomes" id="UP001519887">
    <property type="component" value="Unassembled WGS sequence"/>
</dbReference>
<dbReference type="SUPFAM" id="SSF46689">
    <property type="entry name" value="Homeodomain-like"/>
    <property type="match status" value="2"/>
</dbReference>
<evidence type="ECO:0000256" key="3">
    <source>
        <dbReference type="ARBA" id="ARBA00023163"/>
    </source>
</evidence>
<reference evidence="5 6" key="1">
    <citation type="submission" date="2021-07" db="EMBL/GenBank/DDBJ databases">
        <title>Paenibacillus radiodurans sp. nov., isolated from the southeastern edge of Tengger Desert.</title>
        <authorList>
            <person name="Zhang G."/>
        </authorList>
    </citation>
    <scope>NUCLEOTIDE SEQUENCE [LARGE SCALE GENOMIC DNA]</scope>
    <source>
        <strain evidence="5 6">CCM 7311</strain>
    </source>
</reference>
<dbReference type="InterPro" id="IPR020449">
    <property type="entry name" value="Tscrpt_reg_AraC-type_HTH"/>
</dbReference>
<dbReference type="PANTHER" id="PTHR43280:SF2">
    <property type="entry name" value="HTH-TYPE TRANSCRIPTIONAL REGULATOR EXSA"/>
    <property type="match status" value="1"/>
</dbReference>
<comment type="caution">
    <text evidence="5">The sequence shown here is derived from an EMBL/GenBank/DDBJ whole genome shotgun (WGS) entry which is preliminary data.</text>
</comment>
<feature type="domain" description="HTH araC/xylS-type" evidence="4">
    <location>
        <begin position="53"/>
        <end position="150"/>
    </location>
</feature>
<dbReference type="Pfam" id="PF12833">
    <property type="entry name" value="HTH_18"/>
    <property type="match status" value="1"/>
</dbReference>
<dbReference type="PROSITE" id="PS01124">
    <property type="entry name" value="HTH_ARAC_FAMILY_2"/>
    <property type="match status" value="1"/>
</dbReference>
<keyword evidence="3" id="KW-0804">Transcription</keyword>
<keyword evidence="6" id="KW-1185">Reference proteome</keyword>
<evidence type="ECO:0000256" key="1">
    <source>
        <dbReference type="ARBA" id="ARBA00023015"/>
    </source>
</evidence>
<gene>
    <name evidence="5" type="ORF">K0U00_30755</name>
</gene>
<dbReference type="EMBL" id="JAHZIK010001193">
    <property type="protein sequence ID" value="MBW7458429.1"/>
    <property type="molecule type" value="Genomic_DNA"/>
</dbReference>
<dbReference type="Gene3D" id="1.10.10.60">
    <property type="entry name" value="Homeodomain-like"/>
    <property type="match status" value="2"/>
</dbReference>
<evidence type="ECO:0000256" key="2">
    <source>
        <dbReference type="ARBA" id="ARBA00023125"/>
    </source>
</evidence>
<evidence type="ECO:0000313" key="6">
    <source>
        <dbReference type="Proteomes" id="UP001519887"/>
    </source>
</evidence>
<dbReference type="PRINTS" id="PR00032">
    <property type="entry name" value="HTHARAC"/>
</dbReference>
<keyword evidence="1" id="KW-0805">Transcription regulation</keyword>
<dbReference type="InterPro" id="IPR018060">
    <property type="entry name" value="HTH_AraC"/>
</dbReference>
<accession>A0ABS7CC17</accession>
<evidence type="ECO:0000259" key="4">
    <source>
        <dbReference type="PROSITE" id="PS01124"/>
    </source>
</evidence>
<keyword evidence="2" id="KW-0238">DNA-binding</keyword>
<dbReference type="PANTHER" id="PTHR43280">
    <property type="entry name" value="ARAC-FAMILY TRANSCRIPTIONAL REGULATOR"/>
    <property type="match status" value="1"/>
</dbReference>
<dbReference type="InterPro" id="IPR009057">
    <property type="entry name" value="Homeodomain-like_sf"/>
</dbReference>
<feature type="non-terminal residue" evidence="5">
    <location>
        <position position="1"/>
    </location>
</feature>
<name>A0ABS7CC17_9BACL</name>
<sequence>EELEGGKQTANHQLVDQLYTTRRLVQTVSLIIQEMDRFSSLTHTLEDKSKIIVLITQYIKTHLQQEITLQEVADTFYISSNYLSRLFKEVSSMSFTEFVLYEKTELAIVMMKNGKSLTEISEKLGYLNLSSFTRMFKKVRGASPSRYLDSV</sequence>
<protein>
    <submittedName>
        <fullName evidence="5">AraC family transcriptional regulator</fullName>
    </submittedName>
</protein>
<proteinExistence type="predicted"/>